<dbReference type="Proteomes" id="UP001369958">
    <property type="component" value="Chromosome"/>
</dbReference>
<evidence type="ECO:0000313" key="4">
    <source>
        <dbReference type="EMBL" id="WWT32598.1"/>
    </source>
</evidence>
<organism evidence="4 5">
    <name type="scientific">Pelagibacterium nitratireducens</name>
    <dbReference type="NCBI Taxonomy" id="1046114"/>
    <lineage>
        <taxon>Bacteria</taxon>
        <taxon>Pseudomonadati</taxon>
        <taxon>Pseudomonadota</taxon>
        <taxon>Alphaproteobacteria</taxon>
        <taxon>Hyphomicrobiales</taxon>
        <taxon>Devosiaceae</taxon>
        <taxon>Pelagibacterium</taxon>
    </lineage>
</organism>
<proteinExistence type="predicted"/>
<gene>
    <name evidence="4" type="ORF">V6617_16555</name>
</gene>
<keyword evidence="2" id="KW-0169">Cobalamin biosynthesis</keyword>
<dbReference type="EC" id="1.3.1.106" evidence="4"/>
<evidence type="ECO:0000313" key="5">
    <source>
        <dbReference type="Proteomes" id="UP001369958"/>
    </source>
</evidence>
<dbReference type="PROSITE" id="PS51014">
    <property type="entry name" value="COBK_CBIJ"/>
    <property type="match status" value="1"/>
</dbReference>
<dbReference type="PANTHER" id="PTHR36925:SF1">
    <property type="entry name" value="COBALT-PRECORRIN-6A REDUCTASE"/>
    <property type="match status" value="1"/>
</dbReference>
<keyword evidence="5" id="KW-1185">Reference proteome</keyword>
<evidence type="ECO:0000256" key="1">
    <source>
        <dbReference type="ARBA" id="ARBA00004953"/>
    </source>
</evidence>
<sequence>MDMGNRDTIGRRILIVGGTTEARELAGLLVDAGYEVITSLAGRTDTPRFPAGIVRIGGFGGKEGLARYIRENCIDLLVDATHPFAAQISANCVAAAADADVPLIRLERPAWKKPEGATWIEVGTAQDAADALPRGARVLLTVGRQELGPFLAYTGCHYTARMIEVPAGLPDDWRVIAARGPFTLEDELHLMQERGITHLVTKNSGGTQVAGKLEAAVQLSIPIIVIKRPRLPKANAVDSVVWAHQSVTRIFRTG</sequence>
<dbReference type="GO" id="GO:0016491">
    <property type="term" value="F:oxidoreductase activity"/>
    <property type="evidence" value="ECO:0007669"/>
    <property type="project" value="UniProtKB-KW"/>
</dbReference>
<protein>
    <submittedName>
        <fullName evidence="4">Cobalt-precorrin-6A reductase</fullName>
        <ecNumber evidence="4">1.3.1.106</ecNumber>
    </submittedName>
</protein>
<dbReference type="Pfam" id="PF02571">
    <property type="entry name" value="CbiJ"/>
    <property type="match status" value="1"/>
</dbReference>
<dbReference type="PANTHER" id="PTHR36925">
    <property type="entry name" value="COBALT-PRECORRIN-6A REDUCTASE"/>
    <property type="match status" value="1"/>
</dbReference>
<keyword evidence="3 4" id="KW-0560">Oxidoreductase</keyword>
<dbReference type="InterPro" id="IPR003723">
    <property type="entry name" value="Precorrin-6x_reduct"/>
</dbReference>
<evidence type="ECO:0000256" key="2">
    <source>
        <dbReference type="ARBA" id="ARBA00022573"/>
    </source>
</evidence>
<dbReference type="NCBIfam" id="NF005968">
    <property type="entry name" value="PRK08057.1-2"/>
    <property type="match status" value="1"/>
</dbReference>
<dbReference type="NCBIfam" id="TIGR00715">
    <property type="entry name" value="precor6x_red"/>
    <property type="match status" value="1"/>
</dbReference>
<dbReference type="EMBL" id="CP146275">
    <property type="protein sequence ID" value="WWT32598.1"/>
    <property type="molecule type" value="Genomic_DNA"/>
</dbReference>
<evidence type="ECO:0000256" key="3">
    <source>
        <dbReference type="ARBA" id="ARBA00023002"/>
    </source>
</evidence>
<name>A0ABZ2HYA4_9HYPH</name>
<comment type="pathway">
    <text evidence="1">Cofactor biosynthesis; adenosylcobalamin biosynthesis.</text>
</comment>
<dbReference type="RefSeq" id="WP_338608020.1">
    <property type="nucleotide sequence ID" value="NZ_CP146275.1"/>
</dbReference>
<accession>A0ABZ2HYA4</accession>
<reference evidence="4 5" key="1">
    <citation type="submission" date="2024-02" db="EMBL/GenBank/DDBJ databases">
        <title>Complete genome sequence of Pelagibacterium nitratireducens ZH15.</title>
        <authorList>
            <person name="Zhao L.H."/>
        </authorList>
    </citation>
    <scope>NUCLEOTIDE SEQUENCE [LARGE SCALE GENOMIC DNA]</scope>
    <source>
        <strain evidence="4 5">ZH15</strain>
    </source>
</reference>